<evidence type="ECO:0000313" key="2">
    <source>
        <dbReference type="EMBL" id="RFZ31918.1"/>
    </source>
</evidence>
<feature type="transmembrane region" description="Helical" evidence="1">
    <location>
        <begin position="43"/>
        <end position="61"/>
    </location>
</feature>
<protein>
    <submittedName>
        <fullName evidence="2">Uncharacterized protein</fullName>
    </submittedName>
</protein>
<accession>A0A3E2MMX8</accession>
<dbReference type="Proteomes" id="UP000257451">
    <property type="component" value="Unassembled WGS sequence"/>
</dbReference>
<evidence type="ECO:0000313" key="3">
    <source>
        <dbReference type="Proteomes" id="UP000257451"/>
    </source>
</evidence>
<name>A0A3E2MMX8_MYCMR</name>
<reference evidence="2 3" key="1">
    <citation type="journal article" date="2018" name="Sci. Rep.">
        <title>Extensive genomic diversity among Mycobacterium marinum strains revealed by whole genome sequencing.</title>
        <authorList>
            <person name="Das S."/>
            <person name="Pettersson B.M."/>
            <person name="Behra P.R."/>
            <person name="Mallick A."/>
            <person name="Cheramie M."/>
            <person name="Ramesh M."/>
            <person name="Shirreff L."/>
            <person name="DuCote T."/>
            <person name="Dasgupta S."/>
            <person name="Ennis D.G."/>
            <person name="Kirsebom L.A."/>
        </authorList>
    </citation>
    <scope>NUCLEOTIDE SEQUENCE [LARGE SCALE GENOMIC DNA]</scope>
    <source>
        <strain evidence="2 3">Davis1</strain>
    </source>
</reference>
<comment type="caution">
    <text evidence="2">The sequence shown here is derived from an EMBL/GenBank/DDBJ whole genome shotgun (WGS) entry which is preliminary data.</text>
</comment>
<keyword evidence="1" id="KW-0812">Transmembrane</keyword>
<keyword evidence="1" id="KW-0472">Membrane</keyword>
<keyword evidence="1" id="KW-1133">Transmembrane helix</keyword>
<evidence type="ECO:0000256" key="1">
    <source>
        <dbReference type="SAM" id="Phobius"/>
    </source>
</evidence>
<dbReference type="AlphaFoldDB" id="A0A3E2MMX8"/>
<organism evidence="2 3">
    <name type="scientific">Mycobacterium marinum</name>
    <dbReference type="NCBI Taxonomy" id="1781"/>
    <lineage>
        <taxon>Bacteria</taxon>
        <taxon>Bacillati</taxon>
        <taxon>Actinomycetota</taxon>
        <taxon>Actinomycetes</taxon>
        <taxon>Mycobacteriales</taxon>
        <taxon>Mycobacteriaceae</taxon>
        <taxon>Mycobacterium</taxon>
        <taxon>Mycobacterium ulcerans group</taxon>
    </lineage>
</organism>
<gene>
    <name evidence="2" type="ORF">DAVIS_05571</name>
</gene>
<dbReference type="EMBL" id="PEDF01000221">
    <property type="protein sequence ID" value="RFZ31918.1"/>
    <property type="molecule type" value="Genomic_DNA"/>
</dbReference>
<sequence precursor="true">MASETSSVPAASSSAVGAATAVLAVLIAEPIFAKSDAAASVPAASSSAVGAATAVLAVLIAEPIFAKSDAAAVTISGATNTNAIAALEVGFPDNKIDSAWWHPGVSIVIHMIC</sequence>
<proteinExistence type="predicted"/>